<dbReference type="InterPro" id="IPR006016">
    <property type="entry name" value="UspA"/>
</dbReference>
<dbReference type="InterPro" id="IPR006015">
    <property type="entry name" value="Universal_stress_UspA"/>
</dbReference>
<gene>
    <name evidence="3" type="ORF">RNZ46_04730</name>
</gene>
<dbReference type="SUPFAM" id="SSF52402">
    <property type="entry name" value="Adenine nucleotide alpha hydrolases-like"/>
    <property type="match status" value="2"/>
</dbReference>
<feature type="domain" description="UspA" evidence="2">
    <location>
        <begin position="1"/>
        <end position="140"/>
    </location>
</feature>
<name>A0AA97ENE1_9FLAO</name>
<dbReference type="AlphaFoldDB" id="A0AA97ENE1"/>
<proteinExistence type="inferred from homology"/>
<comment type="similarity">
    <text evidence="1">Belongs to the universal stress protein A family.</text>
</comment>
<dbReference type="PRINTS" id="PR01438">
    <property type="entry name" value="UNVRSLSTRESS"/>
</dbReference>
<accession>A0AA97ENE1</accession>
<evidence type="ECO:0000313" key="3">
    <source>
        <dbReference type="EMBL" id="WOD44564.1"/>
    </source>
</evidence>
<keyword evidence="4" id="KW-1185">Reference proteome</keyword>
<dbReference type="EMBL" id="CP136521">
    <property type="protein sequence ID" value="WOD44564.1"/>
    <property type="molecule type" value="Genomic_DNA"/>
</dbReference>
<organism evidence="3 4">
    <name type="scientific">Hwangdonia lutea</name>
    <dbReference type="NCBI Taxonomy" id="3075823"/>
    <lineage>
        <taxon>Bacteria</taxon>
        <taxon>Pseudomonadati</taxon>
        <taxon>Bacteroidota</taxon>
        <taxon>Flavobacteriia</taxon>
        <taxon>Flavobacteriales</taxon>
        <taxon>Flavobacteriaceae</taxon>
        <taxon>Hwangdonia</taxon>
    </lineage>
</organism>
<evidence type="ECO:0000259" key="2">
    <source>
        <dbReference type="Pfam" id="PF00582"/>
    </source>
</evidence>
<evidence type="ECO:0000256" key="1">
    <source>
        <dbReference type="ARBA" id="ARBA00008791"/>
    </source>
</evidence>
<feature type="domain" description="UspA" evidence="2">
    <location>
        <begin position="149"/>
        <end position="270"/>
    </location>
</feature>
<evidence type="ECO:0000313" key="4">
    <source>
        <dbReference type="Proteomes" id="UP001302486"/>
    </source>
</evidence>
<dbReference type="InterPro" id="IPR014729">
    <property type="entry name" value="Rossmann-like_a/b/a_fold"/>
</dbReference>
<protein>
    <submittedName>
        <fullName evidence="3">Universal stress protein</fullName>
    </submittedName>
</protein>
<dbReference type="Proteomes" id="UP001302486">
    <property type="component" value="Chromosome"/>
</dbReference>
<dbReference type="Gene3D" id="3.40.50.620">
    <property type="entry name" value="HUPs"/>
    <property type="match status" value="2"/>
</dbReference>
<dbReference type="Pfam" id="PF00582">
    <property type="entry name" value="Usp"/>
    <property type="match status" value="2"/>
</dbReference>
<dbReference type="RefSeq" id="WP_316984228.1">
    <property type="nucleotide sequence ID" value="NZ_CP136521.1"/>
</dbReference>
<dbReference type="PANTHER" id="PTHR46268">
    <property type="entry name" value="STRESS RESPONSE PROTEIN NHAX"/>
    <property type="match status" value="1"/>
</dbReference>
<dbReference type="PANTHER" id="PTHR46268:SF6">
    <property type="entry name" value="UNIVERSAL STRESS PROTEIN UP12"/>
    <property type="match status" value="1"/>
</dbReference>
<reference evidence="4" key="1">
    <citation type="submission" date="2024-06" db="EMBL/GenBank/DDBJ databases">
        <title>Hwangdonia haimaensis gen. nov., sp. nov., a member of the family Flavobacteriaceae isolated from the haima cold seep.</title>
        <authorList>
            <person name="Li J."/>
        </authorList>
    </citation>
    <scope>NUCLEOTIDE SEQUENCE [LARGE SCALE GENOMIC DNA]</scope>
    <source>
        <strain evidence="4">SCSIO 19198</strain>
    </source>
</reference>
<dbReference type="KEGG" id="hws:RNZ46_04730"/>
<dbReference type="CDD" id="cd00293">
    <property type="entry name" value="USP-like"/>
    <property type="match status" value="2"/>
</dbReference>
<sequence length="272" mass="30087">MKNIIIPVDFSQQAEFALQTGAILAKKHNATLHVLHMLELSDSLISLSNRANNNEMLFMLSHAKKRFEPFLDKDYLKDVKVVPVIKKHKVYKEVDAVSKELNADLIIMGSQGLTLQDGIFAGSNAEKMVRNSSVPVLVVKTEPKNFSLDHVVLATDMSTESVEAYKKAEDFFSKLGSHVDLVFVNRPNTGFVSTKVFNKRAKAFAEAGGPQKVEFIAGYTIEDGIIQYADDTNADAIAAITNARRGLNHLIKGSVSEDLANHSRRPVITFKL</sequence>